<keyword evidence="5 6" id="KW-0472">Membrane</keyword>
<dbReference type="EMBL" id="JALAZD010000004">
    <property type="protein sequence ID" value="MCI0129154.1"/>
    <property type="molecule type" value="Genomic_DNA"/>
</dbReference>
<accession>A0AA41QQX5</accession>
<dbReference type="GO" id="GO:0005886">
    <property type="term" value="C:plasma membrane"/>
    <property type="evidence" value="ECO:0007669"/>
    <property type="project" value="TreeGrafter"/>
</dbReference>
<name>A0AA41QQX5_9HYPH</name>
<evidence type="ECO:0000256" key="6">
    <source>
        <dbReference type="RuleBase" id="RU004379"/>
    </source>
</evidence>
<dbReference type="CDD" id="cd10432">
    <property type="entry name" value="BI-1-like_bacterial"/>
    <property type="match status" value="1"/>
</dbReference>
<evidence type="ECO:0000256" key="5">
    <source>
        <dbReference type="ARBA" id="ARBA00023136"/>
    </source>
</evidence>
<feature type="transmembrane region" description="Helical" evidence="6">
    <location>
        <begin position="191"/>
        <end position="208"/>
    </location>
</feature>
<evidence type="ECO:0000313" key="8">
    <source>
        <dbReference type="Proteomes" id="UP001156140"/>
    </source>
</evidence>
<evidence type="ECO:0000256" key="4">
    <source>
        <dbReference type="ARBA" id="ARBA00022989"/>
    </source>
</evidence>
<feature type="transmembrane region" description="Helical" evidence="6">
    <location>
        <begin position="113"/>
        <end position="131"/>
    </location>
</feature>
<dbReference type="InterPro" id="IPR006214">
    <property type="entry name" value="Bax_inhibitor_1-related"/>
</dbReference>
<comment type="subcellular location">
    <subcellularLocation>
        <location evidence="1">Membrane</location>
        <topology evidence="1">Multi-pass membrane protein</topology>
    </subcellularLocation>
</comment>
<dbReference type="PANTHER" id="PTHR23291">
    <property type="entry name" value="BAX INHIBITOR-RELATED"/>
    <property type="match status" value="1"/>
</dbReference>
<evidence type="ECO:0000256" key="1">
    <source>
        <dbReference type="ARBA" id="ARBA00004141"/>
    </source>
</evidence>
<keyword evidence="4 6" id="KW-1133">Transmembrane helix</keyword>
<feature type="transmembrane region" description="Helical" evidence="6">
    <location>
        <begin position="229"/>
        <end position="252"/>
    </location>
</feature>
<gene>
    <name evidence="7" type="ORF">ML536_20160</name>
</gene>
<protein>
    <submittedName>
        <fullName evidence="7">Bax inhibitor-1/YccA family protein</fullName>
    </submittedName>
</protein>
<evidence type="ECO:0000313" key="7">
    <source>
        <dbReference type="EMBL" id="MCI0129154.1"/>
    </source>
</evidence>
<keyword evidence="8" id="KW-1185">Reference proteome</keyword>
<dbReference type="Pfam" id="PF01027">
    <property type="entry name" value="Bax1-I"/>
    <property type="match status" value="1"/>
</dbReference>
<evidence type="ECO:0000256" key="2">
    <source>
        <dbReference type="ARBA" id="ARBA00010350"/>
    </source>
</evidence>
<comment type="caution">
    <text evidence="7">The sequence shown here is derived from an EMBL/GenBank/DDBJ whole genome shotgun (WGS) entry which is preliminary data.</text>
</comment>
<organism evidence="7 8">
    <name type="scientific">Paradevosia shaoguanensis</name>
    <dbReference type="NCBI Taxonomy" id="1335043"/>
    <lineage>
        <taxon>Bacteria</taxon>
        <taxon>Pseudomonadati</taxon>
        <taxon>Pseudomonadota</taxon>
        <taxon>Alphaproteobacteria</taxon>
        <taxon>Hyphomicrobiales</taxon>
        <taxon>Devosiaceae</taxon>
        <taxon>Paradevosia</taxon>
    </lineage>
</organism>
<dbReference type="PANTHER" id="PTHR23291:SF50">
    <property type="entry name" value="PROTEIN LIFEGUARD 4"/>
    <property type="match status" value="1"/>
</dbReference>
<proteinExistence type="inferred from homology"/>
<feature type="transmembrane region" description="Helical" evidence="6">
    <location>
        <begin position="30"/>
        <end position="48"/>
    </location>
</feature>
<feature type="transmembrane region" description="Helical" evidence="6">
    <location>
        <begin position="82"/>
        <end position="101"/>
    </location>
</feature>
<comment type="similarity">
    <text evidence="2 6">Belongs to the BI1 family.</text>
</comment>
<reference evidence="7" key="1">
    <citation type="submission" date="2022-03" db="EMBL/GenBank/DDBJ databases">
        <title>The complete genome sequence of a Methyloterrigena soli.</title>
        <authorList>
            <person name="Zi Z."/>
        </authorList>
    </citation>
    <scope>NUCLEOTIDE SEQUENCE</scope>
    <source>
        <strain evidence="7">M48</strain>
    </source>
</reference>
<feature type="transmembrane region" description="Helical" evidence="6">
    <location>
        <begin position="137"/>
        <end position="155"/>
    </location>
</feature>
<dbReference type="RefSeq" id="WP_035094003.1">
    <property type="nucleotide sequence ID" value="NZ_CP068983.1"/>
</dbReference>
<dbReference type="Proteomes" id="UP001156140">
    <property type="component" value="Unassembled WGS sequence"/>
</dbReference>
<keyword evidence="3 6" id="KW-0812">Transmembrane</keyword>
<evidence type="ECO:0000256" key="3">
    <source>
        <dbReference type="ARBA" id="ARBA00022692"/>
    </source>
</evidence>
<sequence>MAQFDRPTISARAGSAAAIDEGLRSYMLRVYNYMGLGLVVTGLVAWFANSAAVTTNAASAAAQLGDGTYLTSWGVLLYTSPLMWVVALAPLAFVLVLSFGINKLSTGAAQLTFWAFAAVMGLSLSSIFMVYTDTSIAKVFFITAAMFGAMSLWGYTTKRDLTGMGSFLFMGLIGIIIASIVNIFFNSGALSFGISIVGVLVFVGLTAYDTQKIKESYSEAYGADVLAKNAIMGALSLYLDFINLFLMLLRLFGNRD</sequence>
<feature type="transmembrane region" description="Helical" evidence="6">
    <location>
        <begin position="167"/>
        <end position="185"/>
    </location>
</feature>
<dbReference type="AlphaFoldDB" id="A0AA41QQX5"/>